<dbReference type="EMBL" id="PFMY01000106">
    <property type="protein sequence ID" value="PIZ27512.1"/>
    <property type="molecule type" value="Genomic_DNA"/>
</dbReference>
<name>A0A2M7SWF4_9BACT</name>
<dbReference type="Gene3D" id="2.70.70.10">
    <property type="entry name" value="Glucose Permease (Domain IIA)"/>
    <property type="match status" value="1"/>
</dbReference>
<dbReference type="Pfam" id="PF01551">
    <property type="entry name" value="Peptidase_M23"/>
    <property type="match status" value="1"/>
</dbReference>
<dbReference type="SUPFAM" id="SSF51261">
    <property type="entry name" value="Duplicated hybrid motif"/>
    <property type="match status" value="1"/>
</dbReference>
<evidence type="ECO:0000259" key="1">
    <source>
        <dbReference type="Pfam" id="PF01551"/>
    </source>
</evidence>
<dbReference type="GO" id="GO:0004222">
    <property type="term" value="F:metalloendopeptidase activity"/>
    <property type="evidence" value="ECO:0007669"/>
    <property type="project" value="TreeGrafter"/>
</dbReference>
<dbReference type="InterPro" id="IPR011055">
    <property type="entry name" value="Dup_hybrid_motif"/>
</dbReference>
<dbReference type="PANTHER" id="PTHR21666">
    <property type="entry name" value="PEPTIDASE-RELATED"/>
    <property type="match status" value="1"/>
</dbReference>
<feature type="non-terminal residue" evidence="2">
    <location>
        <position position="1"/>
    </location>
</feature>
<reference evidence="3" key="1">
    <citation type="submission" date="2017-09" db="EMBL/GenBank/DDBJ databases">
        <title>Depth-based differentiation of microbial function through sediment-hosted aquifers and enrichment of novel symbionts in the deep terrestrial subsurface.</title>
        <authorList>
            <person name="Probst A.J."/>
            <person name="Ladd B."/>
            <person name="Jarett J.K."/>
            <person name="Geller-Mcgrath D.E."/>
            <person name="Sieber C.M.K."/>
            <person name="Emerson J.B."/>
            <person name="Anantharaman K."/>
            <person name="Thomas B.C."/>
            <person name="Malmstrom R."/>
            <person name="Stieglmeier M."/>
            <person name="Klingl A."/>
            <person name="Woyke T."/>
            <person name="Ryan C.M."/>
            <person name="Banfield J.F."/>
        </authorList>
    </citation>
    <scope>NUCLEOTIDE SEQUENCE [LARGE SCALE GENOMIC DNA]</scope>
</reference>
<sequence>AAAGGQILRVKYGWNVGAGNYLTILHPNGVVTMYGHLQSVLVNQGDTVLQGQIIALIGGKPGMPGAGNSTGCHLHFGVQGAKNPFGQ</sequence>
<dbReference type="CDD" id="cd12797">
    <property type="entry name" value="M23_peptidase"/>
    <property type="match status" value="1"/>
</dbReference>
<dbReference type="Proteomes" id="UP000231332">
    <property type="component" value="Unassembled WGS sequence"/>
</dbReference>
<proteinExistence type="predicted"/>
<comment type="caution">
    <text evidence="2">The sequence shown here is derived from an EMBL/GenBank/DDBJ whole genome shotgun (WGS) entry which is preliminary data.</text>
</comment>
<feature type="domain" description="M23ase beta-sheet core" evidence="1">
    <location>
        <begin position="1"/>
        <end position="83"/>
    </location>
</feature>
<organism evidence="2 3">
    <name type="scientific">Candidatus Berkelbacteria bacterium CG_4_10_14_0_8_um_filter_42_34</name>
    <dbReference type="NCBI Taxonomy" id="1974502"/>
    <lineage>
        <taxon>Bacteria</taxon>
        <taxon>Candidatus Berkelbacteria</taxon>
    </lineage>
</organism>
<accession>A0A2M7SWF4</accession>
<gene>
    <name evidence="2" type="ORF">COY45_02090</name>
</gene>
<protein>
    <recommendedName>
        <fullName evidence="1">M23ase beta-sheet core domain-containing protein</fullName>
    </recommendedName>
</protein>
<evidence type="ECO:0000313" key="3">
    <source>
        <dbReference type="Proteomes" id="UP000231332"/>
    </source>
</evidence>
<dbReference type="InterPro" id="IPR050570">
    <property type="entry name" value="Cell_wall_metabolism_enzyme"/>
</dbReference>
<dbReference type="PANTHER" id="PTHR21666:SF270">
    <property type="entry name" value="MUREIN HYDROLASE ACTIVATOR ENVC"/>
    <property type="match status" value="1"/>
</dbReference>
<dbReference type="AlphaFoldDB" id="A0A2M7SWF4"/>
<dbReference type="InterPro" id="IPR016047">
    <property type="entry name" value="M23ase_b-sheet_dom"/>
</dbReference>
<evidence type="ECO:0000313" key="2">
    <source>
        <dbReference type="EMBL" id="PIZ27512.1"/>
    </source>
</evidence>